<dbReference type="STRING" id="888268.A0A1E5VLQ3"/>
<dbReference type="PANTHER" id="PTHR47972:SF28">
    <property type="entry name" value="KINESIN-LIKE PROTEIN KLP-3"/>
    <property type="match status" value="1"/>
</dbReference>
<feature type="compositionally biased region" description="Polar residues" evidence="6">
    <location>
        <begin position="941"/>
        <end position="952"/>
    </location>
</feature>
<dbReference type="SMART" id="SM00033">
    <property type="entry name" value="CH"/>
    <property type="match status" value="1"/>
</dbReference>
<dbReference type="OrthoDB" id="3176171at2759"/>
<dbReference type="InterPro" id="IPR001752">
    <property type="entry name" value="Kinesin_motor_dom"/>
</dbReference>
<dbReference type="PANTHER" id="PTHR47972">
    <property type="entry name" value="KINESIN-LIKE PROTEIN KLP-3"/>
    <property type="match status" value="1"/>
</dbReference>
<keyword evidence="5" id="KW-0175">Coiled coil</keyword>
<dbReference type="SUPFAM" id="SSF47576">
    <property type="entry name" value="Calponin-homology domain, CH-domain"/>
    <property type="match status" value="1"/>
</dbReference>
<dbReference type="Gene3D" id="1.10.418.10">
    <property type="entry name" value="Calponin-like domain"/>
    <property type="match status" value="1"/>
</dbReference>
<dbReference type="InterPro" id="IPR027417">
    <property type="entry name" value="P-loop_NTPase"/>
</dbReference>
<evidence type="ECO:0000256" key="5">
    <source>
        <dbReference type="SAM" id="Coils"/>
    </source>
</evidence>
<dbReference type="GO" id="GO:0008017">
    <property type="term" value="F:microtubule binding"/>
    <property type="evidence" value="ECO:0007669"/>
    <property type="project" value="InterPro"/>
</dbReference>
<dbReference type="GO" id="GO:0003777">
    <property type="term" value="F:microtubule motor activity"/>
    <property type="evidence" value="ECO:0007669"/>
    <property type="project" value="InterPro"/>
</dbReference>
<dbReference type="InterPro" id="IPR036961">
    <property type="entry name" value="Kinesin_motor_dom_sf"/>
</dbReference>
<evidence type="ECO:0000256" key="1">
    <source>
        <dbReference type="ARBA" id="ARBA00010899"/>
    </source>
</evidence>
<dbReference type="InterPro" id="IPR001715">
    <property type="entry name" value="CH_dom"/>
</dbReference>
<evidence type="ECO:0000256" key="2">
    <source>
        <dbReference type="ARBA" id="ARBA00022701"/>
    </source>
</evidence>
<dbReference type="CDD" id="cd04497">
    <property type="entry name" value="hPOT1_OB1_like"/>
    <property type="match status" value="1"/>
</dbReference>
<comment type="caution">
    <text evidence="9">The sequence shown here is derived from an EMBL/GenBank/DDBJ whole genome shotgun (WGS) entry which is preliminary data.</text>
</comment>
<dbReference type="FunFam" id="3.40.850.10:FF:000111">
    <property type="entry name" value="p-loop nucleoside triphosphate hydrolase superfamily protein with CH (Calponin Homology) domain"/>
    <property type="match status" value="1"/>
</dbReference>
<feature type="region of interest" description="Disordered" evidence="6">
    <location>
        <begin position="729"/>
        <end position="771"/>
    </location>
</feature>
<feature type="coiled-coil region" evidence="5">
    <location>
        <begin position="314"/>
        <end position="381"/>
    </location>
</feature>
<dbReference type="Gene3D" id="2.40.50.140">
    <property type="entry name" value="Nucleic acid-binding proteins"/>
    <property type="match status" value="2"/>
</dbReference>
<feature type="domain" description="Calponin-homology (CH)" evidence="7">
    <location>
        <begin position="24"/>
        <end position="145"/>
    </location>
</feature>
<keyword evidence="4" id="KW-0067">ATP-binding</keyword>
<evidence type="ECO:0000256" key="4">
    <source>
        <dbReference type="PROSITE-ProRule" id="PRU00283"/>
    </source>
</evidence>
<evidence type="ECO:0000259" key="7">
    <source>
        <dbReference type="PROSITE" id="PS50021"/>
    </source>
</evidence>
<evidence type="ECO:0000259" key="8">
    <source>
        <dbReference type="PROSITE" id="PS50067"/>
    </source>
</evidence>
<reference evidence="9 10" key="1">
    <citation type="submission" date="2016-09" db="EMBL/GenBank/DDBJ databases">
        <title>The draft genome of Dichanthelium oligosanthes: A C3 panicoid grass species.</title>
        <authorList>
            <person name="Studer A.J."/>
            <person name="Schnable J.C."/>
            <person name="Brutnell T.P."/>
        </authorList>
    </citation>
    <scope>NUCLEOTIDE SEQUENCE [LARGE SCALE GENOMIC DNA]</scope>
    <source>
        <strain evidence="10">cv. Kellogg 1175</strain>
        <tissue evidence="9">Leaf</tissue>
    </source>
</reference>
<dbReference type="GO" id="GO:0000781">
    <property type="term" value="C:chromosome, telomeric region"/>
    <property type="evidence" value="ECO:0007669"/>
    <property type="project" value="InterPro"/>
</dbReference>
<dbReference type="InterPro" id="IPR031852">
    <property type="entry name" value="Vik1/Cik1_MT-bd"/>
</dbReference>
<dbReference type="GO" id="GO:0007018">
    <property type="term" value="P:microtubule-based movement"/>
    <property type="evidence" value="ECO:0007669"/>
    <property type="project" value="InterPro"/>
</dbReference>
<feature type="coiled-coil region" evidence="5">
    <location>
        <begin position="688"/>
        <end position="729"/>
    </location>
</feature>
<keyword evidence="2" id="KW-0493">Microtubule</keyword>
<dbReference type="GO" id="GO:0005524">
    <property type="term" value="F:ATP binding"/>
    <property type="evidence" value="ECO:0007669"/>
    <property type="project" value="UniProtKB-UniRule"/>
</dbReference>
<dbReference type="Gene3D" id="3.40.850.10">
    <property type="entry name" value="Kinesin motor domain"/>
    <property type="match status" value="2"/>
</dbReference>
<dbReference type="GO" id="GO:0000723">
    <property type="term" value="P:telomere maintenance"/>
    <property type="evidence" value="ECO:0007669"/>
    <property type="project" value="InterPro"/>
</dbReference>
<dbReference type="Pfam" id="PF00307">
    <property type="entry name" value="CH"/>
    <property type="match status" value="1"/>
</dbReference>
<dbReference type="SUPFAM" id="SSF50249">
    <property type="entry name" value="Nucleic acid-binding proteins"/>
    <property type="match status" value="2"/>
</dbReference>
<dbReference type="Proteomes" id="UP000095767">
    <property type="component" value="Unassembled WGS sequence"/>
</dbReference>
<feature type="compositionally biased region" description="Basic and acidic residues" evidence="6">
    <location>
        <begin position="883"/>
        <end position="898"/>
    </location>
</feature>
<dbReference type="GO" id="GO:0005874">
    <property type="term" value="C:microtubule"/>
    <property type="evidence" value="ECO:0007669"/>
    <property type="project" value="UniProtKB-KW"/>
</dbReference>
<protein>
    <submittedName>
        <fullName evidence="9">Kinesin KP1</fullName>
    </submittedName>
</protein>
<dbReference type="SUPFAM" id="SSF52540">
    <property type="entry name" value="P-loop containing nucleoside triphosphate hydrolases"/>
    <property type="match status" value="1"/>
</dbReference>
<organism evidence="9 10">
    <name type="scientific">Dichanthelium oligosanthes</name>
    <dbReference type="NCBI Taxonomy" id="888268"/>
    <lineage>
        <taxon>Eukaryota</taxon>
        <taxon>Viridiplantae</taxon>
        <taxon>Streptophyta</taxon>
        <taxon>Embryophyta</taxon>
        <taxon>Tracheophyta</taxon>
        <taxon>Spermatophyta</taxon>
        <taxon>Magnoliopsida</taxon>
        <taxon>Liliopsida</taxon>
        <taxon>Poales</taxon>
        <taxon>Poaceae</taxon>
        <taxon>PACMAD clade</taxon>
        <taxon>Panicoideae</taxon>
        <taxon>Panicodae</taxon>
        <taxon>Paniceae</taxon>
        <taxon>Dichantheliinae</taxon>
        <taxon>Dichanthelium</taxon>
    </lineage>
</organism>
<dbReference type="InterPro" id="IPR012340">
    <property type="entry name" value="NA-bd_OB-fold"/>
</dbReference>
<sequence>MRATAPAAGAHDVGMALRKAEEAAARRCEAARWLRQMEPAAAESLPERPSEEEFCAALRNGLVLCKVLNRVNPGAVPKVVENPVVTVQTFDGPAQSAIQYFENMRNFLVAVSAMNLLMFETSDIEKGGSSMKVVDCILCLKGYHEWKLSGGIGIWRYGGIVKIASSSKRPASHLTRSGGSDQQMLEFVHLLSEVSLEESRVEEAQHSLFQNFVLRVVRAFLLEWGEAEDLPLDDMVIETVLEQACKEFTILLASHRNQVRSLLRKMMKDDNRTLSKSNLIEAISKCLKENNECLFPSSRFPRGSREHLDDGGVLESQQEELEELKMLFNEMKLQVESTRADWEEDLRRLESYFEAQNHNAYHKLLEENRKLYNQVQDLKGSIRVYCRVKPFPKTQSDQRSTVDHIGENGEIMIANPQKQGKDGRKIFTFNKIFGPNASQPEVFADTQPLIRSVMDGYNVCIFAYGQTGSGKTYTMSGPDVTADETWGVNYRSLNDLFEISQTRADSISYDVKVQMIEIYNEQVRDLLMADGANRRYPFIMNNLYLFSDKDNNMNKVVINSNCVLTVHVQGKEVISGSTLRGCLHLVDLAGSERVDKSEATGERLTEAKHINKSLSALGDVIAALAQKSSHVPYRNSKLTQVLQDALGGQAKTLMFVHVNPETDSFIETVSTLKFAERVATIELGAARANKEAGQVKDLKEEIAKLKLALDEKEREAAQFKDLANRVTSEMRNARTRSPLTTSMSLKPEAGQESSVDTCTSEIRSSLSGKQTRFRSPLSARELDDKSPVISRELHLSAWKYKTPSPPVRSSLSAERGSFAKTVEITGSIDCTPISKVEAPAKVPSSSSRNTPSSVLTAQSLRKFRDSEENRCKIPSVRQSMTKNRSDSTPKAHKEESSANRHSGTKVRSEAKNTRDSSEIENEFAGDGPTFHFNRKAKKLPTQATRQSQNIDLRTSVREMEPLTEGRQRRNWSKPPRAHSTHARAMEEAAARERKRPREGDAAPSAAAVGKPQYVYLPIADALKAPGARVFLFAAVSEIGAAVRSRGTDFTLTLRVADQSRPAGISVTFFADNAALLPCVKSSGDVISLHNVVITMHGEFFVAFNKKFSSFALFEGKGSTQCSPYQTSMKYHGNIHDNELLTQMRMWLVYNPLALGLKDLELQLRSLKSDTTFDLVCKVLHVHENNGEWIFYVWDGTDTPAAEFQAILDAEAVESSPLHLEGAPLPREVLCTMPCVGTVLRVFANRFLKETFHLQKNIYWARFCNITCKQEFGIWKGILMHSSRVRLLSDEDGSVVDRLKMYDNRIANQVHRQPMASLPEASNVAGIEHNVEYETAGYTTLMESLTHEQAKFFGGFLTAEALIKKMNKLLGIPEEDKEGAPLTRNPPWIWCCLKSYRLDKNDPWGSRRYQIFGTEIRD</sequence>
<dbReference type="Pfam" id="PF02765">
    <property type="entry name" value="POT1"/>
    <property type="match status" value="1"/>
</dbReference>
<feature type="compositionally biased region" description="Polar residues" evidence="6">
    <location>
        <begin position="751"/>
        <end position="770"/>
    </location>
</feature>
<evidence type="ECO:0000313" key="10">
    <source>
        <dbReference type="Proteomes" id="UP000095767"/>
    </source>
</evidence>
<dbReference type="PROSITE" id="PS50021">
    <property type="entry name" value="CH"/>
    <property type="match status" value="1"/>
</dbReference>
<feature type="region of interest" description="Disordered" evidence="6">
    <location>
        <begin position="838"/>
        <end position="1004"/>
    </location>
</feature>
<feature type="compositionally biased region" description="Basic and acidic residues" evidence="6">
    <location>
        <begin position="983"/>
        <end position="1000"/>
    </location>
</feature>
<dbReference type="Pfam" id="PF16796">
    <property type="entry name" value="Microtub_bd"/>
    <property type="match status" value="1"/>
</dbReference>
<feature type="domain" description="Kinesin motor" evidence="8">
    <location>
        <begin position="381"/>
        <end position="681"/>
    </location>
</feature>
<dbReference type="CDD" id="cd21203">
    <property type="entry name" value="CH_AtKIN14-like"/>
    <property type="match status" value="1"/>
</dbReference>
<dbReference type="InterPro" id="IPR057620">
    <property type="entry name" value="POT1A/B-like_OB"/>
</dbReference>
<dbReference type="InterPro" id="IPR011564">
    <property type="entry name" value="Telomer_end-bd_POT1/Cdc13"/>
</dbReference>
<proteinExistence type="inferred from homology"/>
<keyword evidence="10" id="KW-1185">Reference proteome</keyword>
<dbReference type="InterPro" id="IPR027640">
    <property type="entry name" value="Kinesin-like_fam"/>
</dbReference>
<dbReference type="EMBL" id="LWDX02035780">
    <property type="protein sequence ID" value="OEL25984.1"/>
    <property type="molecule type" value="Genomic_DNA"/>
</dbReference>
<feature type="compositionally biased region" description="Basic and acidic residues" evidence="6">
    <location>
        <begin position="954"/>
        <end position="967"/>
    </location>
</feature>
<dbReference type="Pfam" id="PF00225">
    <property type="entry name" value="Kinesin"/>
    <property type="match status" value="1"/>
</dbReference>
<feature type="compositionally biased region" description="Basic and acidic residues" evidence="6">
    <location>
        <begin position="906"/>
        <end position="917"/>
    </location>
</feature>
<dbReference type="InterPro" id="IPR036872">
    <property type="entry name" value="CH_dom_sf"/>
</dbReference>
<dbReference type="SMART" id="SM00129">
    <property type="entry name" value="KISc"/>
    <property type="match status" value="1"/>
</dbReference>
<feature type="compositionally biased region" description="Basic residues" evidence="6">
    <location>
        <begin position="968"/>
        <end position="981"/>
    </location>
</feature>
<comment type="similarity">
    <text evidence="1">Belongs to the TRAFAC class myosin-kinesin ATPase superfamily. Kinesin family. KIN-14 subfamily.</text>
</comment>
<feature type="compositionally biased region" description="Low complexity" evidence="6">
    <location>
        <begin position="844"/>
        <end position="853"/>
    </location>
</feature>
<dbReference type="PRINTS" id="PR00380">
    <property type="entry name" value="KINESINHEAVY"/>
</dbReference>
<dbReference type="Pfam" id="PF25507">
    <property type="entry name" value="OB_POT1A"/>
    <property type="match status" value="1"/>
</dbReference>
<evidence type="ECO:0000256" key="3">
    <source>
        <dbReference type="ARBA" id="ARBA00023175"/>
    </source>
</evidence>
<accession>A0A1E5VLQ3</accession>
<gene>
    <name evidence="9" type="ORF">BAE44_0012997</name>
</gene>
<dbReference type="SMART" id="SM00976">
    <property type="entry name" value="Telo_bind"/>
    <property type="match status" value="1"/>
</dbReference>
<feature type="binding site" evidence="4">
    <location>
        <begin position="465"/>
        <end position="472"/>
    </location>
    <ligand>
        <name>ATP</name>
        <dbReference type="ChEBI" id="CHEBI:30616"/>
    </ligand>
</feature>
<name>A0A1E5VLQ3_9POAL</name>
<keyword evidence="4" id="KW-0547">Nucleotide-binding</keyword>
<feature type="compositionally biased region" description="Polar residues" evidence="6">
    <location>
        <begin position="729"/>
        <end position="744"/>
    </location>
</feature>
<evidence type="ECO:0000313" key="9">
    <source>
        <dbReference type="EMBL" id="OEL25984.1"/>
    </source>
</evidence>
<dbReference type="FunFam" id="1.10.418.10:FF:000067">
    <property type="entry name" value="kinesin-like protein KIN-14F"/>
    <property type="match status" value="1"/>
</dbReference>
<dbReference type="PROSITE" id="PS50067">
    <property type="entry name" value="KINESIN_MOTOR_2"/>
    <property type="match status" value="1"/>
</dbReference>
<evidence type="ECO:0000256" key="6">
    <source>
        <dbReference type="SAM" id="MobiDB-lite"/>
    </source>
</evidence>
<keyword evidence="3 4" id="KW-0505">Motor protein</keyword>
<feature type="compositionally biased region" description="Basic and acidic residues" evidence="6">
    <location>
        <begin position="862"/>
        <end position="871"/>
    </location>
</feature>
<dbReference type="GO" id="GO:0003677">
    <property type="term" value="F:DNA binding"/>
    <property type="evidence" value="ECO:0007669"/>
    <property type="project" value="InterPro"/>
</dbReference>